<feature type="binding site" evidence="14">
    <location>
        <position position="32"/>
    </location>
    <ligand>
        <name>L-threonine</name>
        <dbReference type="ChEBI" id="CHEBI:57926"/>
    </ligand>
</feature>
<dbReference type="GO" id="GO:0005737">
    <property type="term" value="C:cytoplasm"/>
    <property type="evidence" value="ECO:0007669"/>
    <property type="project" value="UniProtKB-SubCell"/>
</dbReference>
<dbReference type="PANTHER" id="PTHR17490:SF16">
    <property type="entry name" value="THREONYLCARBAMOYL-AMP SYNTHASE"/>
    <property type="match status" value="1"/>
</dbReference>
<dbReference type="InterPro" id="IPR006070">
    <property type="entry name" value="Sua5-like_dom"/>
</dbReference>
<evidence type="ECO:0000256" key="14">
    <source>
        <dbReference type="PIRSR" id="PIRSR004930-1"/>
    </source>
</evidence>
<dbReference type="GO" id="GO:0061710">
    <property type="term" value="F:L-threonylcarbamoyladenylate synthase"/>
    <property type="evidence" value="ECO:0007669"/>
    <property type="project" value="UniProtKB-EC"/>
</dbReference>
<evidence type="ECO:0000256" key="3">
    <source>
        <dbReference type="ARBA" id="ARBA00012584"/>
    </source>
</evidence>
<dbReference type="STRING" id="1116472.MGMO_53c00790"/>
<dbReference type="GO" id="GO:0008033">
    <property type="term" value="P:tRNA processing"/>
    <property type="evidence" value="ECO:0007669"/>
    <property type="project" value="UniProtKB-KW"/>
</dbReference>
<comment type="similarity">
    <text evidence="2 13">Belongs to the SUA5 family.</text>
</comment>
<dbReference type="PIRSF" id="PIRSF004930">
    <property type="entry name" value="Tln_factor_SUA5"/>
    <property type="match status" value="1"/>
</dbReference>
<dbReference type="InterPro" id="IPR017945">
    <property type="entry name" value="DHBP_synth_RibB-like_a/b_dom"/>
</dbReference>
<dbReference type="InterPro" id="IPR005145">
    <property type="entry name" value="Sua5_C"/>
</dbReference>
<evidence type="ECO:0000256" key="4">
    <source>
        <dbReference type="ARBA" id="ARBA00015492"/>
    </source>
</evidence>
<dbReference type="InterPro" id="IPR038385">
    <property type="entry name" value="Sua5/YwlC_C"/>
</dbReference>
<feature type="binding site" evidence="14">
    <location>
        <position position="64"/>
    </location>
    <ligand>
        <name>L-threonine</name>
        <dbReference type="ChEBI" id="CHEBI:57926"/>
    </ligand>
</feature>
<keyword evidence="8 13" id="KW-0548">Nucleotidyltransferase</keyword>
<name>V5BH43_9GAMM</name>
<feature type="binding site" evidence="14">
    <location>
        <position position="178"/>
    </location>
    <ligand>
        <name>L-threonine</name>
        <dbReference type="ChEBI" id="CHEBI:57926"/>
    </ligand>
</feature>
<feature type="binding site" evidence="14">
    <location>
        <position position="118"/>
    </location>
    <ligand>
        <name>ATP</name>
        <dbReference type="ChEBI" id="CHEBI:30616"/>
    </ligand>
</feature>
<dbReference type="eggNOG" id="COG0009">
    <property type="taxonomic scope" value="Bacteria"/>
</dbReference>
<protein>
    <recommendedName>
        <fullName evidence="4 13">Threonylcarbamoyl-AMP synthase</fullName>
        <shortName evidence="13">TC-AMP synthase</shortName>
        <ecNumber evidence="3 13">2.7.7.87</ecNumber>
    </recommendedName>
    <alternativeName>
        <fullName evidence="11 13">L-threonylcarbamoyladenylate synthase</fullName>
    </alternativeName>
</protein>
<evidence type="ECO:0000256" key="5">
    <source>
        <dbReference type="ARBA" id="ARBA00022490"/>
    </source>
</evidence>
<dbReference type="RefSeq" id="WP_023494417.1">
    <property type="nucleotide sequence ID" value="NZ_AYLO01000051.1"/>
</dbReference>
<comment type="function">
    <text evidence="13">Required for the formation of a threonylcarbamoyl group on adenosine at position 37 (t(6)A37) in tRNAs that read codons beginning with adenine.</text>
</comment>
<evidence type="ECO:0000256" key="9">
    <source>
        <dbReference type="ARBA" id="ARBA00022741"/>
    </source>
</evidence>
<dbReference type="PANTHER" id="PTHR17490">
    <property type="entry name" value="SUA5"/>
    <property type="match status" value="1"/>
</dbReference>
<dbReference type="Gene3D" id="3.90.870.10">
    <property type="entry name" value="DHBP synthase"/>
    <property type="match status" value="1"/>
</dbReference>
<feature type="domain" description="YrdC-like" evidence="15">
    <location>
        <begin position="10"/>
        <end position="196"/>
    </location>
</feature>
<dbReference type="OrthoDB" id="9814580at2"/>
<dbReference type="FunFam" id="3.90.870.10:FF:000009">
    <property type="entry name" value="Threonylcarbamoyl-AMP synthase, putative"/>
    <property type="match status" value="1"/>
</dbReference>
<dbReference type="AlphaFoldDB" id="V5BH43"/>
<keyword evidence="6 13" id="KW-0808">Transferase</keyword>
<keyword evidence="7 13" id="KW-0819">tRNA processing</keyword>
<organism evidence="16 17">
    <name type="scientific">Methyloglobulus morosus KoM1</name>
    <dbReference type="NCBI Taxonomy" id="1116472"/>
    <lineage>
        <taxon>Bacteria</taxon>
        <taxon>Pseudomonadati</taxon>
        <taxon>Pseudomonadota</taxon>
        <taxon>Gammaproteobacteria</taxon>
        <taxon>Methylococcales</taxon>
        <taxon>Methylococcaceae</taxon>
        <taxon>Methyloglobulus</taxon>
    </lineage>
</organism>
<evidence type="ECO:0000256" key="8">
    <source>
        <dbReference type="ARBA" id="ARBA00022695"/>
    </source>
</evidence>
<evidence type="ECO:0000256" key="10">
    <source>
        <dbReference type="ARBA" id="ARBA00022840"/>
    </source>
</evidence>
<evidence type="ECO:0000256" key="1">
    <source>
        <dbReference type="ARBA" id="ARBA00004496"/>
    </source>
</evidence>
<gene>
    <name evidence="16" type="ORF">MGMO_53c00790</name>
</gene>
<dbReference type="Pfam" id="PF03481">
    <property type="entry name" value="Sua5_C"/>
    <property type="match status" value="1"/>
</dbReference>
<comment type="subcellular location">
    <subcellularLocation>
        <location evidence="1 13">Cytoplasm</location>
    </subcellularLocation>
</comment>
<keyword evidence="5 13" id="KW-0963">Cytoplasm</keyword>
<evidence type="ECO:0000313" key="16">
    <source>
        <dbReference type="EMBL" id="ESS72620.1"/>
    </source>
</evidence>
<comment type="catalytic activity">
    <reaction evidence="12 13">
        <text>L-threonine + hydrogencarbonate + ATP = L-threonylcarbamoyladenylate + diphosphate + H2O</text>
        <dbReference type="Rhea" id="RHEA:36407"/>
        <dbReference type="ChEBI" id="CHEBI:15377"/>
        <dbReference type="ChEBI" id="CHEBI:17544"/>
        <dbReference type="ChEBI" id="CHEBI:30616"/>
        <dbReference type="ChEBI" id="CHEBI:33019"/>
        <dbReference type="ChEBI" id="CHEBI:57926"/>
        <dbReference type="ChEBI" id="CHEBI:73682"/>
        <dbReference type="EC" id="2.7.7.87"/>
    </reaction>
</comment>
<feature type="binding site" evidence="14">
    <location>
        <position position="55"/>
    </location>
    <ligand>
        <name>ATP</name>
        <dbReference type="ChEBI" id="CHEBI:30616"/>
    </ligand>
</feature>
<feature type="binding site" evidence="14">
    <location>
        <position position="140"/>
    </location>
    <ligand>
        <name>ATP</name>
        <dbReference type="ChEBI" id="CHEBI:30616"/>
    </ligand>
</feature>
<dbReference type="InterPro" id="IPR010923">
    <property type="entry name" value="T(6)A37_SUA5"/>
</dbReference>
<dbReference type="GO" id="GO:0006450">
    <property type="term" value="P:regulation of translational fidelity"/>
    <property type="evidence" value="ECO:0007669"/>
    <property type="project" value="TreeGrafter"/>
</dbReference>
<dbReference type="SUPFAM" id="SSF55821">
    <property type="entry name" value="YrdC/RibB"/>
    <property type="match status" value="1"/>
</dbReference>
<dbReference type="GO" id="GO:0005524">
    <property type="term" value="F:ATP binding"/>
    <property type="evidence" value="ECO:0007669"/>
    <property type="project" value="UniProtKB-UniRule"/>
</dbReference>
<evidence type="ECO:0000256" key="11">
    <source>
        <dbReference type="ARBA" id="ARBA00029774"/>
    </source>
</evidence>
<evidence type="ECO:0000256" key="6">
    <source>
        <dbReference type="ARBA" id="ARBA00022679"/>
    </source>
</evidence>
<feature type="binding site" evidence="14">
    <location>
        <position position="114"/>
    </location>
    <ligand>
        <name>ATP</name>
        <dbReference type="ChEBI" id="CHEBI:30616"/>
    </ligand>
</feature>
<evidence type="ECO:0000313" key="17">
    <source>
        <dbReference type="Proteomes" id="UP000017842"/>
    </source>
</evidence>
<proteinExistence type="inferred from homology"/>
<dbReference type="PATRIC" id="fig|1116472.3.peg.1626"/>
<dbReference type="GO" id="GO:0000049">
    <property type="term" value="F:tRNA binding"/>
    <property type="evidence" value="ECO:0007669"/>
    <property type="project" value="TreeGrafter"/>
</dbReference>
<feature type="binding site" evidence="14">
    <location>
        <position position="148"/>
    </location>
    <ligand>
        <name>ATP</name>
        <dbReference type="ChEBI" id="CHEBI:30616"/>
    </ligand>
</feature>
<dbReference type="Gene3D" id="3.40.50.11030">
    <property type="entry name" value="Threonylcarbamoyl-AMP synthase, C-terminal domain"/>
    <property type="match status" value="1"/>
</dbReference>
<dbReference type="NCBIfam" id="TIGR00057">
    <property type="entry name" value="L-threonylcarbamoyladenylate synthase"/>
    <property type="match status" value="1"/>
</dbReference>
<reference evidence="16 17" key="1">
    <citation type="journal article" date="2013" name="Genome Announc.">
        <title>Draft Genome Sequence of the Methanotrophic Gammaproteobacterium Methyloglobulus morosus DSM 22980 Strain KoM1.</title>
        <authorList>
            <person name="Poehlein A."/>
            <person name="Deutzmann J.S."/>
            <person name="Daniel R."/>
            <person name="Simeonova D.D."/>
        </authorList>
    </citation>
    <scope>NUCLEOTIDE SEQUENCE [LARGE SCALE GENOMIC DNA]</scope>
    <source>
        <strain evidence="16 17">KoM1</strain>
    </source>
</reference>
<evidence type="ECO:0000259" key="15">
    <source>
        <dbReference type="PROSITE" id="PS51163"/>
    </source>
</evidence>
<evidence type="ECO:0000256" key="2">
    <source>
        <dbReference type="ARBA" id="ARBA00007663"/>
    </source>
</evidence>
<evidence type="ECO:0000256" key="7">
    <source>
        <dbReference type="ARBA" id="ARBA00022694"/>
    </source>
</evidence>
<feature type="binding site" evidence="14">
    <location>
        <position position="192"/>
    </location>
    <ligand>
        <name>ATP</name>
        <dbReference type="ChEBI" id="CHEBI:30616"/>
    </ligand>
</feature>
<accession>V5BH43</accession>
<dbReference type="PROSITE" id="PS51163">
    <property type="entry name" value="YRDC"/>
    <property type="match status" value="1"/>
</dbReference>
<sequence>MKTNIQTANQETIQLAAELLHQGKLVAIPTETVYGLGADAKNPEAVKRIFAAKGRPADHPLIVHILDKAALEEWAIEIPEIAWKLADRFWPGPLTIVLKKHPDVPMEVTGGQNTVALRVPNHPVTLSVLRAFGGGIAAPSANRYCRISPTLASHVEEELGDKVDMILDGGACQVGLESTIVDLSGTQPRLLRPGQISKSEIEELLQVKLLLPENNEQIHAPGMMEVHYAPDTTTILCTVEQIEKIQQGVVYRHKYNLGVMAYDSEIKADTNSYVVKMPKHANDYAHVLYSIFRELDNPSVDIILVEQPPQTEEWRAVNDRIGKAAKLFSDVAESGNIDKNILDGLLQLLIWS</sequence>
<keyword evidence="17" id="KW-1185">Reference proteome</keyword>
<dbReference type="Pfam" id="PF01300">
    <property type="entry name" value="Sua5_yciO_yrdC"/>
    <property type="match status" value="1"/>
</dbReference>
<feature type="binding site" evidence="14">
    <location>
        <position position="228"/>
    </location>
    <ligand>
        <name>ATP</name>
        <dbReference type="ChEBI" id="CHEBI:30616"/>
    </ligand>
</feature>
<evidence type="ECO:0000256" key="13">
    <source>
        <dbReference type="PIRNR" id="PIRNR004930"/>
    </source>
</evidence>
<evidence type="ECO:0000256" key="12">
    <source>
        <dbReference type="ARBA" id="ARBA00048366"/>
    </source>
</evidence>
<dbReference type="InterPro" id="IPR050156">
    <property type="entry name" value="TC-AMP_synthase_SUA5"/>
</dbReference>
<dbReference type="EMBL" id="AYLO01000051">
    <property type="protein sequence ID" value="ESS72620.1"/>
    <property type="molecule type" value="Genomic_DNA"/>
</dbReference>
<dbReference type="GO" id="GO:0003725">
    <property type="term" value="F:double-stranded RNA binding"/>
    <property type="evidence" value="ECO:0007669"/>
    <property type="project" value="UniProtKB-UniRule"/>
</dbReference>
<comment type="caution">
    <text evidence="16">The sequence shown here is derived from an EMBL/GenBank/DDBJ whole genome shotgun (WGS) entry which is preliminary data.</text>
</comment>
<keyword evidence="10 13" id="KW-0067">ATP-binding</keyword>
<keyword evidence="9 13" id="KW-0547">Nucleotide-binding</keyword>
<dbReference type="Proteomes" id="UP000017842">
    <property type="component" value="Unassembled WGS sequence"/>
</dbReference>
<dbReference type="EC" id="2.7.7.87" evidence="3 13"/>
<feature type="binding site" evidence="14">
    <location>
        <position position="138"/>
    </location>
    <ligand>
        <name>L-threonine</name>
        <dbReference type="ChEBI" id="CHEBI:57926"/>
    </ligand>
</feature>